<evidence type="ECO:0000256" key="6">
    <source>
        <dbReference type="SAM" id="MobiDB-lite"/>
    </source>
</evidence>
<dbReference type="InterPro" id="IPR050576">
    <property type="entry name" value="Cilia_flagella_integrity"/>
</dbReference>
<feature type="compositionally biased region" description="Polar residues" evidence="6">
    <location>
        <begin position="238"/>
        <end position="252"/>
    </location>
</feature>
<evidence type="ECO:0000313" key="7">
    <source>
        <dbReference type="EMBL" id="CBJ30105.1"/>
    </source>
</evidence>
<protein>
    <submittedName>
        <fullName evidence="7">Outer row dynein assembly protein</fullName>
    </submittedName>
</protein>
<feature type="compositionally biased region" description="Polar residues" evidence="6">
    <location>
        <begin position="360"/>
        <end position="373"/>
    </location>
</feature>
<dbReference type="PROSITE" id="PS51450">
    <property type="entry name" value="LRR"/>
    <property type="match status" value="1"/>
</dbReference>
<dbReference type="InterPro" id="IPR032675">
    <property type="entry name" value="LRR_dom_sf"/>
</dbReference>
<gene>
    <name evidence="7" type="ORF">Esi_0175_0009</name>
</gene>
<dbReference type="eggNOG" id="ENOG502QQFE">
    <property type="taxonomic scope" value="Eukaryota"/>
</dbReference>
<dbReference type="SUPFAM" id="SSF52058">
    <property type="entry name" value="L domain-like"/>
    <property type="match status" value="1"/>
</dbReference>
<accession>D7FN44</accession>
<keyword evidence="3" id="KW-0677">Repeat</keyword>
<dbReference type="Proteomes" id="UP000002630">
    <property type="component" value="Linkage Group LG16"/>
</dbReference>
<sequence>MDLTKAVLKKICRDSGLYSSPSLNDKLYLHYKGIRQIQNLEEYTGLRVLWLEGNGLSKLEGMEAQTQMKTLYAHENLIEKIEGLDSFLETLDVQHNRINDPDVVDIVSAMHDLRVLYLQGNPVVKSIRHYRKTLVSKCATLKYLDDRPVFDDERCRCAAWSKGMAEGGISRAQEAEREEMAKIRESKRAAEQRQYLAFEQMMREGLEAKKQAKPQHESLSENAEESEASGQPEPPVVNDSSQVSISTVQEGQESPLCDTSNEHCEVGNTGSSIGGDGTSGQQETLPLPPLPPPQNVVLGAIVQMNPRGQQKSMVSNTMEERNTRVPRLVNEFSGEDIIPFTDCETVRNARQSRAARILAPSTSTHRAPSSDATDSPEGSGIRRSPGLDHVEPLDDDVFDLTKLSNDVDEEIRAFEAESQRLREERILQNTPPPPPATVKKQEVVEVGCDGNVEVTYQEHVAEFCQEQATNFEELD</sequence>
<evidence type="ECO:0000256" key="2">
    <source>
        <dbReference type="ARBA" id="ARBA00022614"/>
    </source>
</evidence>
<dbReference type="EMBL" id="FN649741">
    <property type="protein sequence ID" value="CBJ30105.1"/>
    <property type="molecule type" value="Genomic_DNA"/>
</dbReference>
<dbReference type="SMART" id="SM00365">
    <property type="entry name" value="LRR_SD22"/>
    <property type="match status" value="2"/>
</dbReference>
<keyword evidence="5" id="KW-0966">Cell projection</keyword>
<dbReference type="Gene3D" id="3.80.10.10">
    <property type="entry name" value="Ribonuclease Inhibitor"/>
    <property type="match status" value="1"/>
</dbReference>
<dbReference type="AlphaFoldDB" id="D7FN44"/>
<feature type="region of interest" description="Disordered" evidence="6">
    <location>
        <begin position="355"/>
        <end position="393"/>
    </location>
</feature>
<organism evidence="7 8">
    <name type="scientific">Ectocarpus siliculosus</name>
    <name type="common">Brown alga</name>
    <name type="synonym">Conferva siliculosa</name>
    <dbReference type="NCBI Taxonomy" id="2880"/>
    <lineage>
        <taxon>Eukaryota</taxon>
        <taxon>Sar</taxon>
        <taxon>Stramenopiles</taxon>
        <taxon>Ochrophyta</taxon>
        <taxon>PX clade</taxon>
        <taxon>Phaeophyceae</taxon>
        <taxon>Ectocarpales</taxon>
        <taxon>Ectocarpaceae</taxon>
        <taxon>Ectocarpus</taxon>
    </lineage>
</organism>
<keyword evidence="4" id="KW-0969">Cilium</keyword>
<feature type="compositionally biased region" description="Basic and acidic residues" evidence="6">
    <location>
        <begin position="207"/>
        <end position="219"/>
    </location>
</feature>
<dbReference type="InterPro" id="IPR001611">
    <property type="entry name" value="Leu-rich_rpt"/>
</dbReference>
<dbReference type="InParanoid" id="D7FN44"/>
<feature type="region of interest" description="Disordered" evidence="6">
    <location>
        <begin position="207"/>
        <end position="286"/>
    </location>
</feature>
<evidence type="ECO:0000256" key="4">
    <source>
        <dbReference type="ARBA" id="ARBA00023069"/>
    </source>
</evidence>
<dbReference type="EMBL" id="FN648255">
    <property type="protein sequence ID" value="CBJ30105.1"/>
    <property type="molecule type" value="Genomic_DNA"/>
</dbReference>
<name>D7FN44_ECTSI</name>
<evidence type="ECO:0000256" key="1">
    <source>
        <dbReference type="ARBA" id="ARBA00004138"/>
    </source>
</evidence>
<dbReference type="STRING" id="2880.D7FN44"/>
<evidence type="ECO:0000256" key="3">
    <source>
        <dbReference type="ARBA" id="ARBA00022737"/>
    </source>
</evidence>
<comment type="subcellular location">
    <subcellularLocation>
        <location evidence="1">Cell projection</location>
        <location evidence="1">Cilium</location>
    </subcellularLocation>
</comment>
<evidence type="ECO:0000313" key="8">
    <source>
        <dbReference type="Proteomes" id="UP000002630"/>
    </source>
</evidence>
<keyword evidence="8" id="KW-1185">Reference proteome</keyword>
<dbReference type="OrthoDB" id="1904536at2759"/>
<reference evidence="7 8" key="1">
    <citation type="journal article" date="2010" name="Nature">
        <title>The Ectocarpus genome and the independent evolution of multicellularity in brown algae.</title>
        <authorList>
            <person name="Cock J.M."/>
            <person name="Sterck L."/>
            <person name="Rouze P."/>
            <person name="Scornet D."/>
            <person name="Allen A.E."/>
            <person name="Amoutzias G."/>
            <person name="Anthouard V."/>
            <person name="Artiguenave F."/>
            <person name="Aury J.M."/>
            <person name="Badger J.H."/>
            <person name="Beszteri B."/>
            <person name="Billiau K."/>
            <person name="Bonnet E."/>
            <person name="Bothwell J.H."/>
            <person name="Bowler C."/>
            <person name="Boyen C."/>
            <person name="Brownlee C."/>
            <person name="Carrano C.J."/>
            <person name="Charrier B."/>
            <person name="Cho G.Y."/>
            <person name="Coelho S.M."/>
            <person name="Collen J."/>
            <person name="Corre E."/>
            <person name="Da Silva C."/>
            <person name="Delage L."/>
            <person name="Delaroque N."/>
            <person name="Dittami S.M."/>
            <person name="Doulbeau S."/>
            <person name="Elias M."/>
            <person name="Farnham G."/>
            <person name="Gachon C.M."/>
            <person name="Gschloessl B."/>
            <person name="Heesch S."/>
            <person name="Jabbari K."/>
            <person name="Jubin C."/>
            <person name="Kawai H."/>
            <person name="Kimura K."/>
            <person name="Kloareg B."/>
            <person name="Kupper F.C."/>
            <person name="Lang D."/>
            <person name="Le Bail A."/>
            <person name="Leblanc C."/>
            <person name="Lerouge P."/>
            <person name="Lohr M."/>
            <person name="Lopez P.J."/>
            <person name="Martens C."/>
            <person name="Maumus F."/>
            <person name="Michel G."/>
            <person name="Miranda-Saavedra D."/>
            <person name="Morales J."/>
            <person name="Moreau H."/>
            <person name="Motomura T."/>
            <person name="Nagasato C."/>
            <person name="Napoli C.A."/>
            <person name="Nelson D.R."/>
            <person name="Nyvall-Collen P."/>
            <person name="Peters A.F."/>
            <person name="Pommier C."/>
            <person name="Potin P."/>
            <person name="Poulain J."/>
            <person name="Quesneville H."/>
            <person name="Read B."/>
            <person name="Rensing S.A."/>
            <person name="Ritter A."/>
            <person name="Rousvoal S."/>
            <person name="Samanta M."/>
            <person name="Samson G."/>
            <person name="Schroeder D.C."/>
            <person name="Segurens B."/>
            <person name="Strittmatter M."/>
            <person name="Tonon T."/>
            <person name="Tregear J.W."/>
            <person name="Valentin K."/>
            <person name="von Dassow P."/>
            <person name="Yamagishi T."/>
            <person name="Van de Peer Y."/>
            <person name="Wincker P."/>
        </authorList>
    </citation>
    <scope>NUCLEOTIDE SEQUENCE [LARGE SCALE GENOMIC DNA]</scope>
    <source>
        <strain evidence="8">Ec32 / CCAP1310/4</strain>
    </source>
</reference>
<keyword evidence="2" id="KW-0433">Leucine-rich repeat</keyword>
<dbReference type="PANTHER" id="PTHR45973:SF9">
    <property type="entry name" value="LEUCINE-RICH REPEAT-CONTAINING PROTEIN 46"/>
    <property type="match status" value="1"/>
</dbReference>
<evidence type="ECO:0000256" key="5">
    <source>
        <dbReference type="ARBA" id="ARBA00023273"/>
    </source>
</evidence>
<proteinExistence type="predicted"/>
<dbReference type="PANTHER" id="PTHR45973">
    <property type="entry name" value="PROTEIN PHOSPHATASE 1 REGULATORY SUBUNIT SDS22-RELATED"/>
    <property type="match status" value="1"/>
</dbReference>